<accession>A0A550CQX1</accession>
<feature type="domain" description="Glycosyl transferase CAP10" evidence="4">
    <location>
        <begin position="402"/>
        <end position="722"/>
    </location>
</feature>
<evidence type="ECO:0000256" key="3">
    <source>
        <dbReference type="SAM" id="Phobius"/>
    </source>
</evidence>
<evidence type="ECO:0000256" key="2">
    <source>
        <dbReference type="ARBA" id="ARBA00022679"/>
    </source>
</evidence>
<dbReference type="OrthoDB" id="202415at2759"/>
<feature type="transmembrane region" description="Helical" evidence="3">
    <location>
        <begin position="127"/>
        <end position="145"/>
    </location>
</feature>
<name>A0A550CQX1_9AGAR</name>
<keyword evidence="3" id="KW-0472">Membrane</keyword>
<dbReference type="InterPro" id="IPR051091">
    <property type="entry name" value="O-Glucosyltr/Glycosyltrsf_90"/>
</dbReference>
<evidence type="ECO:0000313" key="6">
    <source>
        <dbReference type="Proteomes" id="UP000320762"/>
    </source>
</evidence>
<evidence type="ECO:0000259" key="4">
    <source>
        <dbReference type="SMART" id="SM00672"/>
    </source>
</evidence>
<dbReference type="InterPro" id="IPR006598">
    <property type="entry name" value="CAP10"/>
</dbReference>
<reference evidence="5 6" key="1">
    <citation type="journal article" date="2019" name="New Phytol.">
        <title>Comparative genomics reveals unique wood-decay strategies and fruiting body development in the Schizophyllaceae.</title>
        <authorList>
            <person name="Almasi E."/>
            <person name="Sahu N."/>
            <person name="Krizsan K."/>
            <person name="Balint B."/>
            <person name="Kovacs G.M."/>
            <person name="Kiss B."/>
            <person name="Cseklye J."/>
            <person name="Drula E."/>
            <person name="Henrissat B."/>
            <person name="Nagy I."/>
            <person name="Chovatia M."/>
            <person name="Adam C."/>
            <person name="LaButti K."/>
            <person name="Lipzen A."/>
            <person name="Riley R."/>
            <person name="Grigoriev I.V."/>
            <person name="Nagy L.G."/>
        </authorList>
    </citation>
    <scope>NUCLEOTIDE SEQUENCE [LARGE SCALE GENOMIC DNA]</scope>
    <source>
        <strain evidence="5 6">NL-1724</strain>
    </source>
</reference>
<dbReference type="SMART" id="SM00672">
    <property type="entry name" value="CAP10"/>
    <property type="match status" value="1"/>
</dbReference>
<dbReference type="AlphaFoldDB" id="A0A550CQX1"/>
<dbReference type="GO" id="GO:0016740">
    <property type="term" value="F:transferase activity"/>
    <property type="evidence" value="ECO:0007669"/>
    <property type="project" value="UniProtKB-KW"/>
</dbReference>
<dbReference type="PANTHER" id="PTHR12203">
    <property type="entry name" value="KDEL LYS-ASP-GLU-LEU CONTAINING - RELATED"/>
    <property type="match status" value="1"/>
</dbReference>
<keyword evidence="6" id="KW-1185">Reference proteome</keyword>
<gene>
    <name evidence="5" type="ORF">BD626DRAFT_484836</name>
</gene>
<sequence length="760" mass="85348">MRRTGPPRFGLAHRPPRCPVSAAAFALTRTPDSVCPQRAPWTLRARSGTQSCNITFPMSILLPGRPTSFHASVPISATGAFVIGVRDLRQSSGGVTCGRETAPVRFSSLLSTTTMPRSERRWPYTRNTAYVAIFFTALLVLQAGFRGTDTGLLLRDGGGRVSQALKEHPIERYTKLAHKRFDEKLKRQSKTLKQAVDEYKRRYGRNPPKGFDRWWEFAQAYNFIMVDEFDAVVDDLAPFWNLSGVEVARRAKQAADLPSMDLVSIRNGKAVRSKKKDGPEGGARGRNFANILDEFASELPDLDFAINALAEGRVVVPWEHIHYPNMTDQDSSAGVQALLGSRKFTADWRGDGSVWEIWRRSCPPNSPARRMLASKTNPFAASIDYLQPELEGRGRDFSFATTSPSRLDYCQHPEAHSTQGHFYSDWRTIPVLYPIFSPARAAGFSDIRIPSHYYYKPSRQYTYGWDLDTHTILDTDALEMPWEAKSDLVYWRGSTTGGGSTPPGHVAAYQRHRFVRIASDGSETQRAVTFEEPAGSNTWVTVEVPVGRLNEEVVDVAFISATHKDYPGGLGALFAEHRFADAVPLGAHWAHKYLADLDGMGYSGRFMAFLESGSVPLKSTVYKEFFSDWIEPWVHFIPLSSSYRELYNIQAYYSGPSDAMYEAYKASIAEEEEQDVLEGDWEGEASMVYDDAAHVARWPPAGPRNPEGDEKLRKIAQAGRAWKLTTGRQEDFEVYVYRLCLEYARLCAADREAMDFVYTG</sequence>
<dbReference type="Proteomes" id="UP000320762">
    <property type="component" value="Unassembled WGS sequence"/>
</dbReference>
<comment type="similarity">
    <text evidence="1">Belongs to the glycosyltransferase 90 family.</text>
</comment>
<dbReference type="STRING" id="97359.A0A550CQX1"/>
<dbReference type="PANTHER" id="PTHR12203:SF35">
    <property type="entry name" value="PROTEIN O-GLUCOSYLTRANSFERASE 1"/>
    <property type="match status" value="1"/>
</dbReference>
<comment type="caution">
    <text evidence="5">The sequence shown here is derived from an EMBL/GenBank/DDBJ whole genome shotgun (WGS) entry which is preliminary data.</text>
</comment>
<proteinExistence type="inferred from homology"/>
<keyword evidence="2 5" id="KW-0808">Transferase</keyword>
<dbReference type="Pfam" id="PF05686">
    <property type="entry name" value="Glyco_transf_90"/>
    <property type="match status" value="1"/>
</dbReference>
<keyword evidence="3" id="KW-0812">Transmembrane</keyword>
<evidence type="ECO:0000313" key="5">
    <source>
        <dbReference type="EMBL" id="TRM67139.1"/>
    </source>
</evidence>
<dbReference type="EMBL" id="VDMD01000003">
    <property type="protein sequence ID" value="TRM67139.1"/>
    <property type="molecule type" value="Genomic_DNA"/>
</dbReference>
<evidence type="ECO:0000256" key="1">
    <source>
        <dbReference type="ARBA" id="ARBA00010118"/>
    </source>
</evidence>
<keyword evidence="3" id="KW-1133">Transmembrane helix</keyword>
<organism evidence="5 6">
    <name type="scientific">Schizophyllum amplum</name>
    <dbReference type="NCBI Taxonomy" id="97359"/>
    <lineage>
        <taxon>Eukaryota</taxon>
        <taxon>Fungi</taxon>
        <taxon>Dikarya</taxon>
        <taxon>Basidiomycota</taxon>
        <taxon>Agaricomycotina</taxon>
        <taxon>Agaricomycetes</taxon>
        <taxon>Agaricomycetidae</taxon>
        <taxon>Agaricales</taxon>
        <taxon>Schizophyllaceae</taxon>
        <taxon>Schizophyllum</taxon>
    </lineage>
</organism>
<protein>
    <submittedName>
        <fullName evidence="5">Glycosyltransferase family 90 protein</fullName>
    </submittedName>
</protein>